<evidence type="ECO:0000313" key="2">
    <source>
        <dbReference type="Proteomes" id="UP001530400"/>
    </source>
</evidence>
<name>A0ABD3P0K9_9STRA</name>
<evidence type="ECO:0000313" key="1">
    <source>
        <dbReference type="EMBL" id="KAL3781730.1"/>
    </source>
</evidence>
<organism evidence="1 2">
    <name type="scientific">Cyclotella atomus</name>
    <dbReference type="NCBI Taxonomy" id="382360"/>
    <lineage>
        <taxon>Eukaryota</taxon>
        <taxon>Sar</taxon>
        <taxon>Stramenopiles</taxon>
        <taxon>Ochrophyta</taxon>
        <taxon>Bacillariophyta</taxon>
        <taxon>Coscinodiscophyceae</taxon>
        <taxon>Thalassiosirophycidae</taxon>
        <taxon>Stephanodiscales</taxon>
        <taxon>Stephanodiscaceae</taxon>
        <taxon>Cyclotella</taxon>
    </lineage>
</organism>
<comment type="caution">
    <text evidence="1">The sequence shown here is derived from an EMBL/GenBank/DDBJ whole genome shotgun (WGS) entry which is preliminary data.</text>
</comment>
<sequence>MEERLESGFGNRSKMGDIKRDVSVIEDCIFRMKYFESGFVVVEYFTAGFLLSGKKNSGWY</sequence>
<accession>A0ABD3P0K9</accession>
<proteinExistence type="predicted"/>
<dbReference type="AlphaFoldDB" id="A0ABD3P0K9"/>
<protein>
    <submittedName>
        <fullName evidence="1">Uncharacterized protein</fullName>
    </submittedName>
</protein>
<dbReference type="Proteomes" id="UP001530400">
    <property type="component" value="Unassembled WGS sequence"/>
</dbReference>
<dbReference type="EMBL" id="JALLPJ020000833">
    <property type="protein sequence ID" value="KAL3781730.1"/>
    <property type="molecule type" value="Genomic_DNA"/>
</dbReference>
<reference evidence="1 2" key="1">
    <citation type="submission" date="2024-10" db="EMBL/GenBank/DDBJ databases">
        <title>Updated reference genomes for cyclostephanoid diatoms.</title>
        <authorList>
            <person name="Roberts W.R."/>
            <person name="Alverson A.J."/>
        </authorList>
    </citation>
    <scope>NUCLEOTIDE SEQUENCE [LARGE SCALE GENOMIC DNA]</scope>
    <source>
        <strain evidence="1 2">AJA010-31</strain>
    </source>
</reference>
<keyword evidence="2" id="KW-1185">Reference proteome</keyword>
<gene>
    <name evidence="1" type="ORF">ACHAWO_005814</name>
</gene>